<evidence type="ECO:0000313" key="2">
    <source>
        <dbReference type="Proteomes" id="UP000005216"/>
    </source>
</evidence>
<name>Q0SLL3_BORAP</name>
<dbReference type="HOGENOM" id="CLU_216237_0_0_12"/>
<dbReference type="KEGG" id="baf:BAPKO_3009"/>
<proteinExistence type="predicted"/>
<evidence type="ECO:0000313" key="1">
    <source>
        <dbReference type="EMBL" id="AEL70609.1"/>
    </source>
</evidence>
<dbReference type="EMBL" id="CP002949">
    <property type="protein sequence ID" value="AEL70609.1"/>
    <property type="molecule type" value="Genomic_DNA"/>
</dbReference>
<keyword evidence="1" id="KW-0614">Plasmid</keyword>
<accession>Q0SLL3</accession>
<dbReference type="PATRIC" id="fig|390236.22.peg.1397"/>
<dbReference type="AlphaFoldDB" id="Q0SLL3"/>
<dbReference type="KEGG" id="bafz:BafPKo_J0028"/>
<geneLocation type="plasmid" evidence="1 2">
    <name>lp38</name>
</geneLocation>
<protein>
    <submittedName>
        <fullName evidence="1">Uncharacterized protein</fullName>
    </submittedName>
</protein>
<sequence>MKYYIIISIFIFLFLNACNPNFNTKHKEDIKSPFIRN</sequence>
<organism evidence="1 2">
    <name type="scientific">Borreliella afzelii (strain PKo)</name>
    <name type="common">Borrelia afzelii</name>
    <dbReference type="NCBI Taxonomy" id="390236"/>
    <lineage>
        <taxon>Bacteria</taxon>
        <taxon>Pseudomonadati</taxon>
        <taxon>Spirochaetota</taxon>
        <taxon>Spirochaetia</taxon>
        <taxon>Spirochaetales</taxon>
        <taxon>Borreliaceae</taxon>
        <taxon>Borreliella</taxon>
    </lineage>
</organism>
<keyword evidence="2" id="KW-1185">Reference proteome</keyword>
<reference evidence="1 2" key="1">
    <citation type="journal article" date="2011" name="J. Bacteriol.">
        <title>Whole-genome sequences of two Borrelia afzelii and two Borrelia garinii Lyme disease agent isolates.</title>
        <authorList>
            <person name="Casjens S.R."/>
            <person name="Mongodin E.F."/>
            <person name="Qiu W.-G."/>
            <person name="Dunn J.J."/>
            <person name="Luft B.J."/>
            <person name="Fraser-Liggett C.M."/>
            <person name="Schutzer S.E."/>
        </authorList>
    </citation>
    <scope>NUCLEOTIDE SEQUENCE [LARGE SCALE GENOMIC DNA]</scope>
    <source>
        <strain evidence="1 2">PKo</strain>
    </source>
</reference>
<dbReference type="Proteomes" id="UP000005216">
    <property type="component" value="Plasmid lp38"/>
</dbReference>
<gene>
    <name evidence="1" type="ordered locus">BafPKo_J0028</name>
</gene>